<feature type="domain" description="UspA" evidence="2">
    <location>
        <begin position="203"/>
        <end position="282"/>
    </location>
</feature>
<name>A0A1H4CJT2_9RHOB</name>
<feature type="domain" description="UspA" evidence="2">
    <location>
        <begin position="2"/>
        <end position="154"/>
    </location>
</feature>
<dbReference type="RefSeq" id="WP_093254145.1">
    <property type="nucleotide sequence ID" value="NZ_FNQM01000007.1"/>
</dbReference>
<organism evidence="3 4">
    <name type="scientific">Rubrimonas cliftonensis</name>
    <dbReference type="NCBI Taxonomy" id="89524"/>
    <lineage>
        <taxon>Bacteria</taxon>
        <taxon>Pseudomonadati</taxon>
        <taxon>Pseudomonadota</taxon>
        <taxon>Alphaproteobacteria</taxon>
        <taxon>Rhodobacterales</taxon>
        <taxon>Paracoccaceae</taxon>
        <taxon>Rubrimonas</taxon>
    </lineage>
</organism>
<protein>
    <submittedName>
        <fullName evidence="3">Nucleotide-binding universal stress protein, UspA family</fullName>
    </submittedName>
</protein>
<keyword evidence="4" id="KW-1185">Reference proteome</keyword>
<dbReference type="SUPFAM" id="SSF52402">
    <property type="entry name" value="Adenine nucleotide alpha hydrolases-like"/>
    <property type="match status" value="2"/>
</dbReference>
<dbReference type="PRINTS" id="PR01438">
    <property type="entry name" value="UNVRSLSTRESS"/>
</dbReference>
<dbReference type="PANTHER" id="PTHR46268:SF6">
    <property type="entry name" value="UNIVERSAL STRESS PROTEIN UP12"/>
    <property type="match status" value="1"/>
</dbReference>
<gene>
    <name evidence="3" type="ORF">SAMN05444370_107112</name>
</gene>
<evidence type="ECO:0000313" key="4">
    <source>
        <dbReference type="Proteomes" id="UP000198703"/>
    </source>
</evidence>
<dbReference type="CDD" id="cd00293">
    <property type="entry name" value="USP-like"/>
    <property type="match status" value="2"/>
</dbReference>
<proteinExistence type="inferred from homology"/>
<accession>A0A1H4CJT2</accession>
<dbReference type="Gene3D" id="3.40.50.12370">
    <property type="match status" value="1"/>
</dbReference>
<evidence type="ECO:0000313" key="3">
    <source>
        <dbReference type="EMBL" id="SEA60685.1"/>
    </source>
</evidence>
<dbReference type="PANTHER" id="PTHR46268">
    <property type="entry name" value="STRESS RESPONSE PROTEIN NHAX"/>
    <property type="match status" value="1"/>
</dbReference>
<comment type="similarity">
    <text evidence="1">Belongs to the universal stress protein A family.</text>
</comment>
<reference evidence="3 4" key="1">
    <citation type="submission" date="2016-10" db="EMBL/GenBank/DDBJ databases">
        <authorList>
            <person name="de Groot N.N."/>
        </authorList>
    </citation>
    <scope>NUCLEOTIDE SEQUENCE [LARGE SCALE GENOMIC DNA]</scope>
    <source>
        <strain evidence="3 4">DSM 15345</strain>
    </source>
</reference>
<dbReference type="EMBL" id="FNQM01000007">
    <property type="protein sequence ID" value="SEA60685.1"/>
    <property type="molecule type" value="Genomic_DNA"/>
</dbReference>
<dbReference type="Pfam" id="PF00582">
    <property type="entry name" value="Usp"/>
    <property type="match status" value="2"/>
</dbReference>
<evidence type="ECO:0000259" key="2">
    <source>
        <dbReference type="Pfam" id="PF00582"/>
    </source>
</evidence>
<dbReference type="InterPro" id="IPR006015">
    <property type="entry name" value="Universal_stress_UspA"/>
</dbReference>
<dbReference type="AlphaFoldDB" id="A0A1H4CJT2"/>
<dbReference type="OrthoDB" id="9804721at2"/>
<evidence type="ECO:0000256" key="1">
    <source>
        <dbReference type="ARBA" id="ARBA00008791"/>
    </source>
</evidence>
<sequence>MSTVLACLDGSIYSGSVAEHAAWAARRLGASVELLQVLGRRDSASGDRSGRVFVDGQQRLLEQLAEMDAERFKLLQANARLVLEAARQRIEALGVCEIAVTLRTGDLIETMAEREETAEIVVVGKRGEAADFAKLHLGSNLERIVRSSRRPVLIAARAFREPKRALIAFDGRSKAQEMIAAIAEARLLGDAQCDLVTIGAETAEGRRRLDDASARLKGGGLRVTARFEQGQPERTIPEIVARDGIDLLVMGAYGHSQLRSLVLGSTTSEVIRGSLVSALVFR</sequence>
<dbReference type="InterPro" id="IPR006016">
    <property type="entry name" value="UspA"/>
</dbReference>
<dbReference type="STRING" id="89524.SAMN05444370_107112"/>
<dbReference type="Proteomes" id="UP000198703">
    <property type="component" value="Unassembled WGS sequence"/>
</dbReference>